<dbReference type="Pfam" id="PF10005">
    <property type="entry name" value="Zn_ribbon_DZR_6"/>
    <property type="match status" value="1"/>
</dbReference>
<evidence type="ECO:0000313" key="2">
    <source>
        <dbReference type="EMBL" id="SMP59286.1"/>
    </source>
</evidence>
<dbReference type="InterPro" id="IPR011201">
    <property type="entry name" value="Zinc-ribbon_6_bact"/>
</dbReference>
<dbReference type="RefSeq" id="WP_283432946.1">
    <property type="nucleotide sequence ID" value="NZ_FXUG01000006.1"/>
</dbReference>
<dbReference type="InterPro" id="IPR031321">
    <property type="entry name" value="UCP012641"/>
</dbReference>
<accession>A0ABY1Q4D7</accession>
<protein>
    <recommendedName>
        <fullName evidence="1">Zinc-ribbon domain-containing protein</fullName>
    </recommendedName>
</protein>
<evidence type="ECO:0000259" key="1">
    <source>
        <dbReference type="Pfam" id="PF10005"/>
    </source>
</evidence>
<keyword evidence="3" id="KW-1185">Reference proteome</keyword>
<gene>
    <name evidence="2" type="ORF">SAMN06265222_106201</name>
</gene>
<reference evidence="2 3" key="1">
    <citation type="submission" date="2017-05" db="EMBL/GenBank/DDBJ databases">
        <authorList>
            <person name="Varghese N."/>
            <person name="Submissions S."/>
        </authorList>
    </citation>
    <scope>NUCLEOTIDE SEQUENCE [LARGE SCALE GENOMIC DNA]</scope>
    <source>
        <strain evidence="2 3">DSM 25457</strain>
    </source>
</reference>
<feature type="domain" description="Zinc-ribbon" evidence="1">
    <location>
        <begin position="5"/>
        <end position="88"/>
    </location>
</feature>
<dbReference type="EMBL" id="FXUG01000006">
    <property type="protein sequence ID" value="SMP59286.1"/>
    <property type="molecule type" value="Genomic_DNA"/>
</dbReference>
<dbReference type="Proteomes" id="UP001158067">
    <property type="component" value="Unassembled WGS sequence"/>
</dbReference>
<organism evidence="2 3">
    <name type="scientific">Neorhodopirellula lusitana</name>
    <dbReference type="NCBI Taxonomy" id="445327"/>
    <lineage>
        <taxon>Bacteria</taxon>
        <taxon>Pseudomonadati</taxon>
        <taxon>Planctomycetota</taxon>
        <taxon>Planctomycetia</taxon>
        <taxon>Pirellulales</taxon>
        <taxon>Pirellulaceae</taxon>
        <taxon>Neorhodopirellula</taxon>
    </lineage>
</organism>
<name>A0ABY1Q4D7_9BACT</name>
<sequence length="338" mass="37658">MKTGQCRCGNRIFFANSVCLNCQATLGRCDACKTLTSFRAVDSAYQCDDCGASMQPCGNRERSGCNSYISDDATYCQWCGFTTTIPDLGVPENSSRWAALELAKRRLLMQLESLELPPFVGNLQETHPLTFRFLDDTTNDQGEHQTTFTGHESGQITINTKEADSVHREQLRVQLGEPHRTLIGHMRHELGHYIDWSLASRVALSDYKKLFGDPDATDYGEAMKRYYAQGAAAKWADQHVSCYATMHPWEDFAETCNAYLDIMAIAETANDQSMAKLDLSPSSDCDSLVASVLNIVVAVSEFNSDLGLQPLLPERLPPAVMEKLSYIHSLRRRSLDTG</sequence>
<dbReference type="Pfam" id="PF15887">
    <property type="entry name" value="Peptidase_Mx"/>
    <property type="match status" value="1"/>
</dbReference>
<evidence type="ECO:0000313" key="3">
    <source>
        <dbReference type="Proteomes" id="UP001158067"/>
    </source>
</evidence>
<comment type="caution">
    <text evidence="2">The sequence shown here is derived from an EMBL/GenBank/DDBJ whole genome shotgun (WGS) entry which is preliminary data.</text>
</comment>
<proteinExistence type="predicted"/>